<keyword evidence="3" id="KW-1185">Reference proteome</keyword>
<sequence length="116" mass="12947">MIVRNCVVLIFLSTVSCVQIRAQSFLTQQCLEIASERDCTVFNKCCDFKCSQSNQGVSSKEHFCMALFGRIQRSECVCNSATSLRKSSPFGVKHLDIVTGVMLMFAVDFVIMTLCL</sequence>
<dbReference type="PROSITE" id="PS51257">
    <property type="entry name" value="PROKAR_LIPOPROTEIN"/>
    <property type="match status" value="1"/>
</dbReference>
<dbReference type="EMBL" id="CAJFCW020000005">
    <property type="protein sequence ID" value="CAG9120536.1"/>
    <property type="molecule type" value="Genomic_DNA"/>
</dbReference>
<gene>
    <name evidence="2" type="ORF">BOKJ2_LOCUS11461</name>
</gene>
<dbReference type="Proteomes" id="UP000614601">
    <property type="component" value="Unassembled WGS sequence"/>
</dbReference>
<dbReference type="EMBL" id="CAJFDH010000005">
    <property type="protein sequence ID" value="CAD5225203.1"/>
    <property type="molecule type" value="Genomic_DNA"/>
</dbReference>
<organism evidence="2 3">
    <name type="scientific">Bursaphelenchus okinawaensis</name>
    <dbReference type="NCBI Taxonomy" id="465554"/>
    <lineage>
        <taxon>Eukaryota</taxon>
        <taxon>Metazoa</taxon>
        <taxon>Ecdysozoa</taxon>
        <taxon>Nematoda</taxon>
        <taxon>Chromadorea</taxon>
        <taxon>Rhabditida</taxon>
        <taxon>Tylenchina</taxon>
        <taxon>Tylenchomorpha</taxon>
        <taxon>Aphelenchoidea</taxon>
        <taxon>Aphelenchoididae</taxon>
        <taxon>Bursaphelenchus</taxon>
    </lineage>
</organism>
<name>A0A811LA29_9BILA</name>
<feature type="chain" id="PRO_5036221340" evidence="1">
    <location>
        <begin position="18"/>
        <end position="116"/>
    </location>
</feature>
<comment type="caution">
    <text evidence="2">The sequence shown here is derived from an EMBL/GenBank/DDBJ whole genome shotgun (WGS) entry which is preliminary data.</text>
</comment>
<protein>
    <submittedName>
        <fullName evidence="2">Uncharacterized protein</fullName>
    </submittedName>
</protein>
<accession>A0A811LA29</accession>
<reference evidence="2" key="1">
    <citation type="submission" date="2020-09" db="EMBL/GenBank/DDBJ databases">
        <authorList>
            <person name="Kikuchi T."/>
        </authorList>
    </citation>
    <scope>NUCLEOTIDE SEQUENCE</scope>
    <source>
        <strain evidence="2">SH1</strain>
    </source>
</reference>
<evidence type="ECO:0000313" key="3">
    <source>
        <dbReference type="Proteomes" id="UP000614601"/>
    </source>
</evidence>
<proteinExistence type="predicted"/>
<dbReference type="Proteomes" id="UP000783686">
    <property type="component" value="Unassembled WGS sequence"/>
</dbReference>
<dbReference type="OrthoDB" id="5803350at2759"/>
<keyword evidence="1" id="KW-0732">Signal</keyword>
<dbReference type="AlphaFoldDB" id="A0A811LA29"/>
<evidence type="ECO:0000256" key="1">
    <source>
        <dbReference type="SAM" id="SignalP"/>
    </source>
</evidence>
<evidence type="ECO:0000313" key="2">
    <source>
        <dbReference type="EMBL" id="CAD5225203.1"/>
    </source>
</evidence>
<feature type="signal peptide" evidence="1">
    <location>
        <begin position="1"/>
        <end position="17"/>
    </location>
</feature>